<dbReference type="RefSeq" id="WP_170070338.1">
    <property type="nucleotide sequence ID" value="NZ_PVNE01000003.1"/>
</dbReference>
<keyword evidence="4 7" id="KW-0812">Transmembrane</keyword>
<evidence type="ECO:0000256" key="1">
    <source>
        <dbReference type="ARBA" id="ARBA00004651"/>
    </source>
</evidence>
<dbReference type="InterPro" id="IPR036259">
    <property type="entry name" value="MFS_trans_sf"/>
</dbReference>
<sequence>MRAWLNRYDRTIWIRVIGTALTQITSFMIRPFLMFYLYSKLDGHLFLAALVVSLQPLASMIVGLFAGEWADRAGRKPVMAASLAIQAVSMAGFVWADSVYAFAGLTALGGIGQSLFHPAANAQIADLVPENRRAEVYALLHMAFNAGAAAGPMLGLFLFRANPALVFGLASASLFLFFAAVVGLIPETKPAGSEGAKSGGEGWRETWRFREHIPLFLLTLLCVPMSLLYGQADTNLPIHLKDHFDDYQKVFAVLMTVNGTLVLLFQMAVAGWTERFDSGKVLTVAFLLLTVVSAGYGWAGSFAVLIAAEVAFTLAEMLGLPHTNKVVARIAPEHLRGRYFAVFGLQWGVGRSLGPAFGSAVYVAWGGDVMFYLIGALCFLSAIGIRRVVDLGAFGRERREKFGRIAG</sequence>
<dbReference type="InterPro" id="IPR005829">
    <property type="entry name" value="Sugar_transporter_CS"/>
</dbReference>
<feature type="transmembrane region" description="Helical" evidence="7">
    <location>
        <begin position="102"/>
        <end position="124"/>
    </location>
</feature>
<evidence type="ECO:0000313" key="10">
    <source>
        <dbReference type="Proteomes" id="UP000237797"/>
    </source>
</evidence>
<protein>
    <submittedName>
        <fullName evidence="9">Putative MFS family arabinose efflux permease</fullName>
    </submittedName>
</protein>
<dbReference type="PROSITE" id="PS50850">
    <property type="entry name" value="MFS"/>
    <property type="match status" value="1"/>
</dbReference>
<gene>
    <name evidence="9" type="ORF">CLV97_10387</name>
</gene>
<dbReference type="Pfam" id="PF07690">
    <property type="entry name" value="MFS_1"/>
    <property type="match status" value="1"/>
</dbReference>
<feature type="transmembrane region" description="Helical" evidence="7">
    <location>
        <begin position="369"/>
        <end position="389"/>
    </location>
</feature>
<keyword evidence="3" id="KW-1003">Cell membrane</keyword>
<dbReference type="AlphaFoldDB" id="A0A2T0LID9"/>
<evidence type="ECO:0000256" key="5">
    <source>
        <dbReference type="ARBA" id="ARBA00022989"/>
    </source>
</evidence>
<dbReference type="PANTHER" id="PTHR43414">
    <property type="entry name" value="MULTIDRUG RESISTANCE PROTEIN MDTG"/>
    <property type="match status" value="1"/>
</dbReference>
<comment type="caution">
    <text evidence="9">The sequence shown here is derived from an EMBL/GenBank/DDBJ whole genome shotgun (WGS) entry which is preliminary data.</text>
</comment>
<dbReference type="EMBL" id="PVNE01000003">
    <property type="protein sequence ID" value="PRX42072.1"/>
    <property type="molecule type" value="Genomic_DNA"/>
</dbReference>
<accession>A0A2T0LID9</accession>
<evidence type="ECO:0000256" key="6">
    <source>
        <dbReference type="ARBA" id="ARBA00023136"/>
    </source>
</evidence>
<evidence type="ECO:0000256" key="2">
    <source>
        <dbReference type="ARBA" id="ARBA00022448"/>
    </source>
</evidence>
<keyword evidence="5 7" id="KW-1133">Transmembrane helix</keyword>
<feature type="transmembrane region" description="Helical" evidence="7">
    <location>
        <begin position="284"/>
        <end position="308"/>
    </location>
</feature>
<proteinExistence type="predicted"/>
<dbReference type="GO" id="GO:0022857">
    <property type="term" value="F:transmembrane transporter activity"/>
    <property type="evidence" value="ECO:0007669"/>
    <property type="project" value="InterPro"/>
</dbReference>
<feature type="transmembrane region" description="Helical" evidence="7">
    <location>
        <begin position="44"/>
        <end position="66"/>
    </location>
</feature>
<keyword evidence="2" id="KW-0813">Transport</keyword>
<evidence type="ECO:0000259" key="8">
    <source>
        <dbReference type="PROSITE" id="PS50850"/>
    </source>
</evidence>
<name>A0A2T0LID9_9BACL</name>
<comment type="subcellular location">
    <subcellularLocation>
        <location evidence="1">Cell membrane</location>
        <topology evidence="1">Multi-pass membrane protein</topology>
    </subcellularLocation>
</comment>
<reference evidence="9 10" key="1">
    <citation type="submission" date="2018-03" db="EMBL/GenBank/DDBJ databases">
        <title>Genomic Encyclopedia of Archaeal and Bacterial Type Strains, Phase II (KMG-II): from individual species to whole genera.</title>
        <authorList>
            <person name="Goeker M."/>
        </authorList>
    </citation>
    <scope>NUCLEOTIDE SEQUENCE [LARGE SCALE GENOMIC DNA]</scope>
    <source>
        <strain evidence="9 10">DSM 44946</strain>
    </source>
</reference>
<feature type="transmembrane region" description="Helical" evidence="7">
    <location>
        <begin position="12"/>
        <end position="38"/>
    </location>
</feature>
<dbReference type="GO" id="GO:0005886">
    <property type="term" value="C:plasma membrane"/>
    <property type="evidence" value="ECO:0007669"/>
    <property type="project" value="UniProtKB-SubCell"/>
</dbReference>
<dbReference type="InterPro" id="IPR011701">
    <property type="entry name" value="MFS"/>
</dbReference>
<dbReference type="PROSITE" id="PS00216">
    <property type="entry name" value="SUGAR_TRANSPORT_1"/>
    <property type="match status" value="1"/>
</dbReference>
<keyword evidence="10" id="KW-1185">Reference proteome</keyword>
<dbReference type="SUPFAM" id="SSF103473">
    <property type="entry name" value="MFS general substrate transporter"/>
    <property type="match status" value="1"/>
</dbReference>
<feature type="transmembrane region" description="Helical" evidence="7">
    <location>
        <begin position="136"/>
        <end position="159"/>
    </location>
</feature>
<evidence type="ECO:0000256" key="7">
    <source>
        <dbReference type="SAM" id="Phobius"/>
    </source>
</evidence>
<dbReference type="Gene3D" id="1.20.1250.20">
    <property type="entry name" value="MFS general substrate transporter like domains"/>
    <property type="match status" value="1"/>
</dbReference>
<feature type="transmembrane region" description="Helical" evidence="7">
    <location>
        <begin position="213"/>
        <end position="230"/>
    </location>
</feature>
<dbReference type="InterPro" id="IPR020846">
    <property type="entry name" value="MFS_dom"/>
</dbReference>
<feature type="transmembrane region" description="Helical" evidence="7">
    <location>
        <begin position="78"/>
        <end position="96"/>
    </location>
</feature>
<feature type="domain" description="Major facilitator superfamily (MFS) profile" evidence="8">
    <location>
        <begin position="11"/>
        <end position="393"/>
    </location>
</feature>
<feature type="transmembrane region" description="Helical" evidence="7">
    <location>
        <begin position="250"/>
        <end position="272"/>
    </location>
</feature>
<evidence type="ECO:0000313" key="9">
    <source>
        <dbReference type="EMBL" id="PRX42072.1"/>
    </source>
</evidence>
<feature type="transmembrane region" description="Helical" evidence="7">
    <location>
        <begin position="165"/>
        <end position="185"/>
    </location>
</feature>
<dbReference type="PANTHER" id="PTHR43414:SF1">
    <property type="entry name" value="PEPTIDE PERMEASE"/>
    <property type="match status" value="1"/>
</dbReference>
<dbReference type="Proteomes" id="UP000237797">
    <property type="component" value="Unassembled WGS sequence"/>
</dbReference>
<organism evidence="9 10">
    <name type="scientific">Planifilum fimeticola</name>
    <dbReference type="NCBI Taxonomy" id="201975"/>
    <lineage>
        <taxon>Bacteria</taxon>
        <taxon>Bacillati</taxon>
        <taxon>Bacillota</taxon>
        <taxon>Bacilli</taxon>
        <taxon>Bacillales</taxon>
        <taxon>Thermoactinomycetaceae</taxon>
        <taxon>Planifilum</taxon>
    </lineage>
</organism>
<dbReference type="CDD" id="cd17329">
    <property type="entry name" value="MFS_MdtH_MDR_like"/>
    <property type="match status" value="1"/>
</dbReference>
<evidence type="ECO:0000256" key="3">
    <source>
        <dbReference type="ARBA" id="ARBA00022475"/>
    </source>
</evidence>
<evidence type="ECO:0000256" key="4">
    <source>
        <dbReference type="ARBA" id="ARBA00022692"/>
    </source>
</evidence>
<keyword evidence="6 7" id="KW-0472">Membrane</keyword>